<evidence type="ECO:0000313" key="2">
    <source>
        <dbReference type="EMBL" id="MEH2559823.1"/>
    </source>
</evidence>
<dbReference type="EMBL" id="JAZHRV010000001">
    <property type="protein sequence ID" value="MEH2559823.1"/>
    <property type="molecule type" value="Genomic_DNA"/>
</dbReference>
<evidence type="ECO:0000259" key="1">
    <source>
        <dbReference type="SMART" id="SM00966"/>
    </source>
</evidence>
<comment type="caution">
    <text evidence="2">The sequence shown here is derived from an EMBL/GenBank/DDBJ whole genome shotgun (WGS) entry which is preliminary data.</text>
</comment>
<sequence>MQVSKWGDSLAVRLPKALVEKMGLRAGDELDIVDVAERTLIVQKEDRRKAALERLASLNWTLPSDYKFDRDEANER</sequence>
<keyword evidence="3" id="KW-1185">Reference proteome</keyword>
<dbReference type="Proteomes" id="UP001364224">
    <property type="component" value="Unassembled WGS sequence"/>
</dbReference>
<dbReference type="RefSeq" id="WP_334488303.1">
    <property type="nucleotide sequence ID" value="NZ_JAZHRV010000001.1"/>
</dbReference>
<dbReference type="SMART" id="SM00966">
    <property type="entry name" value="SpoVT_AbrB"/>
    <property type="match status" value="1"/>
</dbReference>
<dbReference type="Pfam" id="PF04014">
    <property type="entry name" value="MazE_antitoxin"/>
    <property type="match status" value="1"/>
</dbReference>
<name>A0ABU8BPG0_9BRAD</name>
<dbReference type="InterPro" id="IPR007159">
    <property type="entry name" value="SpoVT-AbrB_dom"/>
</dbReference>
<protein>
    <submittedName>
        <fullName evidence="2">Antitoxin MazE</fullName>
    </submittedName>
</protein>
<proteinExistence type="predicted"/>
<feature type="domain" description="SpoVT-AbrB" evidence="1">
    <location>
        <begin position="4"/>
        <end position="50"/>
    </location>
</feature>
<dbReference type="Gene3D" id="2.10.260.10">
    <property type="match status" value="1"/>
</dbReference>
<reference evidence="2 3" key="1">
    <citation type="submission" date="2024-02" db="EMBL/GenBank/DDBJ databases">
        <title>Adaptive strategies in a cosmopolitan and abundant soil bacterium.</title>
        <authorList>
            <person name="Carini P."/>
        </authorList>
    </citation>
    <scope>NUCLEOTIDE SEQUENCE [LARGE SCALE GENOMIC DNA]</scope>
    <source>
        <strain evidence="2 3">AZCC 1608</strain>
    </source>
</reference>
<gene>
    <name evidence="2" type="ORF">V1286_007352</name>
</gene>
<dbReference type="InterPro" id="IPR037914">
    <property type="entry name" value="SpoVT-AbrB_sf"/>
</dbReference>
<evidence type="ECO:0000313" key="3">
    <source>
        <dbReference type="Proteomes" id="UP001364224"/>
    </source>
</evidence>
<organism evidence="2 3">
    <name type="scientific">Bradyrhizobium algeriense</name>
    <dbReference type="NCBI Taxonomy" id="634784"/>
    <lineage>
        <taxon>Bacteria</taxon>
        <taxon>Pseudomonadati</taxon>
        <taxon>Pseudomonadota</taxon>
        <taxon>Alphaproteobacteria</taxon>
        <taxon>Hyphomicrobiales</taxon>
        <taxon>Nitrobacteraceae</taxon>
        <taxon>Bradyrhizobium</taxon>
    </lineage>
</organism>
<accession>A0ABU8BPG0</accession>
<dbReference type="SUPFAM" id="SSF89447">
    <property type="entry name" value="AbrB/MazE/MraZ-like"/>
    <property type="match status" value="1"/>
</dbReference>